<keyword evidence="4" id="KW-1185">Reference proteome</keyword>
<feature type="region of interest" description="Disordered" evidence="1">
    <location>
        <begin position="103"/>
        <end position="153"/>
    </location>
</feature>
<dbReference type="Pfam" id="PF11906">
    <property type="entry name" value="DUF3426"/>
    <property type="match status" value="1"/>
</dbReference>
<gene>
    <name evidence="3" type="ORF">AWB67_00599</name>
</gene>
<evidence type="ECO:0000256" key="1">
    <source>
        <dbReference type="SAM" id="MobiDB-lite"/>
    </source>
</evidence>
<feature type="region of interest" description="Disordered" evidence="1">
    <location>
        <begin position="242"/>
        <end position="321"/>
    </location>
</feature>
<proteinExistence type="predicted"/>
<organism evidence="3 4">
    <name type="scientific">Caballeronia terrestris</name>
    <dbReference type="NCBI Taxonomy" id="1226301"/>
    <lineage>
        <taxon>Bacteria</taxon>
        <taxon>Pseudomonadati</taxon>
        <taxon>Pseudomonadota</taxon>
        <taxon>Betaproteobacteria</taxon>
        <taxon>Burkholderiales</taxon>
        <taxon>Burkholderiaceae</taxon>
        <taxon>Caballeronia</taxon>
    </lineage>
</organism>
<accession>A0A158FGY2</accession>
<sequence>MALATRCPHCDTVFRLDPHLLAPHDGRVRCGHCQEVFDAAHYQFELTPEGGVKAAEVGQAVAKPAVATSPEATKAETVNGTAVEHAAIKTEPIAPAPASEPIAETTQPAKSEPAFSNEGSDDAAAALKQPQAAPAQAPALDPFGKPHTKSFIANGDATSATSAAPADTFDEDKTVFAAFGHRVEESPAPSESLAEPLIGERVEPSLEASVKAPAGLYAATPAPSTSPADTQGRRFVRARTGPLADHPAEPDAKAEAHEAHETHDAHETRSEPFVGPSAHARSATPEAEGTTPPPASTPWPSDPEPRFNAPPYAGTHSGEAEPYPLLREKPSLLRSPAFWRVAGRVIAVVLAITLVLQILWWQRESVMVYFPPAQSLYAKACEAFDCAVTPPRDIDGLQIENSNLRQVDGPHRLELRLALRNRFDVALAYPALELTLLDDKNNIAIRRVLWPQDYARPGTVFVTGLAPRSTQAVIVRLDTGEAVAANYRVQVFYP</sequence>
<comment type="caution">
    <text evidence="3">The sequence shown here is derived from an EMBL/GenBank/DDBJ whole genome shotgun (WGS) entry which is preliminary data.</text>
</comment>
<dbReference type="AlphaFoldDB" id="A0A158FGY2"/>
<feature type="compositionally biased region" description="Pro residues" evidence="1">
    <location>
        <begin position="291"/>
        <end position="302"/>
    </location>
</feature>
<dbReference type="InterPro" id="IPR011723">
    <property type="entry name" value="Znf/thioredoxin_put"/>
</dbReference>
<dbReference type="NCBIfam" id="TIGR02098">
    <property type="entry name" value="MJ0042_CXXC"/>
    <property type="match status" value="1"/>
</dbReference>
<dbReference type="EMBL" id="FCOL02000002">
    <property type="protein sequence ID" value="SAL18951.1"/>
    <property type="molecule type" value="Genomic_DNA"/>
</dbReference>
<dbReference type="Proteomes" id="UP000054925">
    <property type="component" value="Unassembled WGS sequence"/>
</dbReference>
<evidence type="ECO:0000313" key="4">
    <source>
        <dbReference type="Proteomes" id="UP000054925"/>
    </source>
</evidence>
<feature type="compositionally biased region" description="Low complexity" evidence="1">
    <location>
        <begin position="122"/>
        <end position="142"/>
    </location>
</feature>
<dbReference type="InterPro" id="IPR021834">
    <property type="entry name" value="DUF3426"/>
</dbReference>
<protein>
    <submittedName>
        <fullName evidence="3">FHA domain-containing protein</fullName>
    </submittedName>
</protein>
<name>A0A158FGY2_9BURK</name>
<feature type="domain" description="Zinc finger/thioredoxin putative" evidence="2">
    <location>
        <begin position="3"/>
        <end position="39"/>
    </location>
</feature>
<dbReference type="Pfam" id="PF13719">
    <property type="entry name" value="Zn_ribbon_5"/>
    <property type="match status" value="1"/>
</dbReference>
<dbReference type="RefSeq" id="WP_087654745.1">
    <property type="nucleotide sequence ID" value="NZ_FCOL02000002.1"/>
</dbReference>
<dbReference type="OrthoDB" id="5294582at2"/>
<evidence type="ECO:0000313" key="3">
    <source>
        <dbReference type="EMBL" id="SAL18951.1"/>
    </source>
</evidence>
<reference evidence="3" key="1">
    <citation type="submission" date="2016-01" db="EMBL/GenBank/DDBJ databases">
        <authorList>
            <person name="Peeters C."/>
        </authorList>
    </citation>
    <scope>NUCLEOTIDE SEQUENCE [LARGE SCALE GENOMIC DNA]</scope>
    <source>
        <strain evidence="3">LMG 22937</strain>
    </source>
</reference>
<feature type="compositionally biased region" description="Basic and acidic residues" evidence="1">
    <location>
        <begin position="246"/>
        <end position="270"/>
    </location>
</feature>
<evidence type="ECO:0000259" key="2">
    <source>
        <dbReference type="Pfam" id="PF13719"/>
    </source>
</evidence>